<feature type="transmembrane region" description="Helical" evidence="7">
    <location>
        <begin position="260"/>
        <end position="280"/>
    </location>
</feature>
<evidence type="ECO:0000256" key="2">
    <source>
        <dbReference type="ARBA" id="ARBA00022448"/>
    </source>
</evidence>
<evidence type="ECO:0000259" key="8">
    <source>
        <dbReference type="PROSITE" id="PS50928"/>
    </source>
</evidence>
<name>A0A6N9YJ21_9ACTN</name>
<dbReference type="CDD" id="cd06261">
    <property type="entry name" value="TM_PBP2"/>
    <property type="match status" value="1"/>
</dbReference>
<dbReference type="Gene3D" id="1.10.3720.10">
    <property type="entry name" value="MetI-like"/>
    <property type="match status" value="1"/>
</dbReference>
<protein>
    <submittedName>
        <fullName evidence="9">Sugar ABC transporter permease</fullName>
    </submittedName>
</protein>
<dbReference type="Pfam" id="PF00528">
    <property type="entry name" value="BPD_transp_1"/>
    <property type="match status" value="1"/>
</dbReference>
<feature type="transmembrane region" description="Helical" evidence="7">
    <location>
        <begin position="7"/>
        <end position="26"/>
    </location>
</feature>
<dbReference type="PROSITE" id="PS50928">
    <property type="entry name" value="ABC_TM1"/>
    <property type="match status" value="1"/>
</dbReference>
<accession>A0A6N9YJ21</accession>
<evidence type="ECO:0000313" key="9">
    <source>
        <dbReference type="EMBL" id="NED94898.1"/>
    </source>
</evidence>
<feature type="transmembrane region" description="Helical" evidence="7">
    <location>
        <begin position="206"/>
        <end position="226"/>
    </location>
</feature>
<dbReference type="RefSeq" id="WP_163817188.1">
    <property type="nucleotide sequence ID" value="NZ_JAAGOB010000003.1"/>
</dbReference>
<comment type="subcellular location">
    <subcellularLocation>
        <location evidence="1 7">Cell membrane</location>
        <topology evidence="1 7">Multi-pass membrane protein</topology>
    </subcellularLocation>
</comment>
<reference evidence="9 10" key="1">
    <citation type="submission" date="2020-02" db="EMBL/GenBank/DDBJ databases">
        <authorList>
            <person name="Li X.-J."/>
            <person name="Feng X.-M."/>
        </authorList>
    </citation>
    <scope>NUCLEOTIDE SEQUENCE [LARGE SCALE GENOMIC DNA]</scope>
    <source>
        <strain evidence="9 10">CGMCC 4.7225</strain>
    </source>
</reference>
<dbReference type="InterPro" id="IPR051393">
    <property type="entry name" value="ABC_transporter_permease"/>
</dbReference>
<evidence type="ECO:0000256" key="3">
    <source>
        <dbReference type="ARBA" id="ARBA00022475"/>
    </source>
</evidence>
<dbReference type="GO" id="GO:0005886">
    <property type="term" value="C:plasma membrane"/>
    <property type="evidence" value="ECO:0007669"/>
    <property type="project" value="UniProtKB-SubCell"/>
</dbReference>
<keyword evidence="4 7" id="KW-0812">Transmembrane</keyword>
<keyword evidence="6 7" id="KW-0472">Membrane</keyword>
<dbReference type="AlphaFoldDB" id="A0A6N9YJ21"/>
<evidence type="ECO:0000256" key="4">
    <source>
        <dbReference type="ARBA" id="ARBA00022692"/>
    </source>
</evidence>
<keyword evidence="5 7" id="KW-1133">Transmembrane helix</keyword>
<dbReference type="EMBL" id="JAAGOB010000003">
    <property type="protein sequence ID" value="NED94898.1"/>
    <property type="molecule type" value="Genomic_DNA"/>
</dbReference>
<comment type="similarity">
    <text evidence="7">Belongs to the binding-protein-dependent transport system permease family.</text>
</comment>
<evidence type="ECO:0000256" key="5">
    <source>
        <dbReference type="ARBA" id="ARBA00022989"/>
    </source>
</evidence>
<dbReference type="InterPro" id="IPR000515">
    <property type="entry name" value="MetI-like"/>
</dbReference>
<keyword evidence="10" id="KW-1185">Reference proteome</keyword>
<proteinExistence type="inferred from homology"/>
<organism evidence="9 10">
    <name type="scientific">Phytoactinopolyspora alkaliphila</name>
    <dbReference type="NCBI Taxonomy" id="1783498"/>
    <lineage>
        <taxon>Bacteria</taxon>
        <taxon>Bacillati</taxon>
        <taxon>Actinomycetota</taxon>
        <taxon>Actinomycetes</taxon>
        <taxon>Jiangellales</taxon>
        <taxon>Jiangellaceae</taxon>
        <taxon>Phytoactinopolyspora</taxon>
    </lineage>
</organism>
<comment type="caution">
    <text evidence="9">The sequence shown here is derived from an EMBL/GenBank/DDBJ whole genome shotgun (WGS) entry which is preliminary data.</text>
</comment>
<dbReference type="Proteomes" id="UP000469185">
    <property type="component" value="Unassembled WGS sequence"/>
</dbReference>
<keyword evidence="3" id="KW-1003">Cell membrane</keyword>
<dbReference type="PANTHER" id="PTHR30193">
    <property type="entry name" value="ABC TRANSPORTER PERMEASE PROTEIN"/>
    <property type="match status" value="1"/>
</dbReference>
<dbReference type="SUPFAM" id="SSF161098">
    <property type="entry name" value="MetI-like"/>
    <property type="match status" value="1"/>
</dbReference>
<feature type="domain" description="ABC transmembrane type-1" evidence="8">
    <location>
        <begin position="66"/>
        <end position="279"/>
    </location>
</feature>
<feature type="transmembrane region" description="Helical" evidence="7">
    <location>
        <begin position="103"/>
        <end position="124"/>
    </location>
</feature>
<dbReference type="InterPro" id="IPR035906">
    <property type="entry name" value="MetI-like_sf"/>
</dbReference>
<evidence type="ECO:0000256" key="1">
    <source>
        <dbReference type="ARBA" id="ARBA00004651"/>
    </source>
</evidence>
<sequence>MIGRRWYVPWLFLLPSLLVLGVFYWWPIANTGVLSMTDAHAIRGGSFTGLDNFVRLAGDPFFRNALKNSAVFTIGVVPLLVILPLLLAVLVNAKLPGMSFFRTVFFSPVVASMVVAALLWGWMLRSDGLFNWVLIRLQILNEPVGWLTDPALALISVMFVTVWKGLGYYMIIYLAGLQNVPEELHEAATVDGAGAFRRLWSITVPLLRPTMVLVATLAAISAIKVFTEVFVLTGGGPRRSSQTLVPYIYERGIVGLEMGYASAMSIVLFALVLVFTVLAGRLTRKRAQA</sequence>
<evidence type="ECO:0000313" key="10">
    <source>
        <dbReference type="Proteomes" id="UP000469185"/>
    </source>
</evidence>
<evidence type="ECO:0000256" key="7">
    <source>
        <dbReference type="RuleBase" id="RU363032"/>
    </source>
</evidence>
<evidence type="ECO:0000256" key="6">
    <source>
        <dbReference type="ARBA" id="ARBA00023136"/>
    </source>
</evidence>
<dbReference type="GO" id="GO:0055085">
    <property type="term" value="P:transmembrane transport"/>
    <property type="evidence" value="ECO:0007669"/>
    <property type="project" value="InterPro"/>
</dbReference>
<feature type="transmembrane region" description="Helical" evidence="7">
    <location>
        <begin position="70"/>
        <end position="91"/>
    </location>
</feature>
<dbReference type="PANTHER" id="PTHR30193:SF44">
    <property type="entry name" value="LACTOSE TRANSPORT SYSTEM PERMEASE PROTEIN LACF"/>
    <property type="match status" value="1"/>
</dbReference>
<keyword evidence="2 7" id="KW-0813">Transport</keyword>
<gene>
    <name evidence="9" type="ORF">G1H11_06185</name>
</gene>